<proteinExistence type="predicted"/>
<comment type="caution">
    <text evidence="1">The sequence shown here is derived from an EMBL/GenBank/DDBJ whole genome shotgun (WGS) entry which is preliminary data.</text>
</comment>
<reference evidence="1" key="1">
    <citation type="journal article" date="2019" name="Sci. Rep.">
        <title>Draft genome of Tanacetum cinerariifolium, the natural source of mosquito coil.</title>
        <authorList>
            <person name="Yamashiro T."/>
            <person name="Shiraishi A."/>
            <person name="Satake H."/>
            <person name="Nakayama K."/>
        </authorList>
    </citation>
    <scope>NUCLEOTIDE SEQUENCE</scope>
</reference>
<gene>
    <name evidence="1" type="ORF">Tci_001516</name>
</gene>
<dbReference type="AlphaFoldDB" id="A0A699GLH1"/>
<dbReference type="EMBL" id="BKCJ010000077">
    <property type="protein sequence ID" value="GEU29538.1"/>
    <property type="molecule type" value="Genomic_DNA"/>
</dbReference>
<sequence length="317" mass="36429">MIKCPCNKRCLGKWLDMESAHGDILRHGFLPGYTEWTVHGEHTISLPPSQSTNVNMEETFFGQEGIRGLVRDALGINSLPFDNTQLGDITIEGDTKEYIENGDHGEEGVSYKRLLEEWRVNNHATFAKLCDIRTMKWVEVQNHRRFSIPQGESVDKKVDDKRKPNNFESFYLCYKTKDDTYLQEATRDMMVIADREISSKVKELVGLESIGEDTMVAQIARENKKVESYRKQVETQGLQMKNMEQKLNEVYGMLILLPMFPDLDNVAFTFAAAAGTCDKQLSLSTSPSPFMDEDHYSPIMMTHHLVTERYMYDRMNA</sequence>
<name>A0A699GLH1_TANCI</name>
<accession>A0A699GLH1</accession>
<organism evidence="1">
    <name type="scientific">Tanacetum cinerariifolium</name>
    <name type="common">Dalmatian daisy</name>
    <name type="synonym">Chrysanthemum cinerariifolium</name>
    <dbReference type="NCBI Taxonomy" id="118510"/>
    <lineage>
        <taxon>Eukaryota</taxon>
        <taxon>Viridiplantae</taxon>
        <taxon>Streptophyta</taxon>
        <taxon>Embryophyta</taxon>
        <taxon>Tracheophyta</taxon>
        <taxon>Spermatophyta</taxon>
        <taxon>Magnoliopsida</taxon>
        <taxon>eudicotyledons</taxon>
        <taxon>Gunneridae</taxon>
        <taxon>Pentapetalae</taxon>
        <taxon>asterids</taxon>
        <taxon>campanulids</taxon>
        <taxon>Asterales</taxon>
        <taxon>Asteraceae</taxon>
        <taxon>Asteroideae</taxon>
        <taxon>Anthemideae</taxon>
        <taxon>Anthemidinae</taxon>
        <taxon>Tanacetum</taxon>
    </lineage>
</organism>
<protein>
    <submittedName>
        <fullName evidence="1">Basic helix-loop-helix leucine zipper transcription factor</fullName>
    </submittedName>
</protein>
<evidence type="ECO:0000313" key="1">
    <source>
        <dbReference type="EMBL" id="GEU29538.1"/>
    </source>
</evidence>